<dbReference type="EMBL" id="HG793125">
    <property type="protein sequence ID" value="CDK24670.1"/>
    <property type="molecule type" value="Genomic_DNA"/>
</dbReference>
<dbReference type="PROSITE" id="PS01001">
    <property type="entry name" value="SDH_CYT_2"/>
    <property type="match status" value="1"/>
</dbReference>
<dbReference type="GO" id="GO:0006099">
    <property type="term" value="P:tricarboxylic acid cycle"/>
    <property type="evidence" value="ECO:0007669"/>
    <property type="project" value="InterPro"/>
</dbReference>
<feature type="transmembrane region" description="Helical" evidence="8">
    <location>
        <begin position="101"/>
        <end position="127"/>
    </location>
</feature>
<reference evidence="9" key="2">
    <citation type="submission" date="2014-02" db="EMBL/GenBank/DDBJ databases">
        <title>Complete DNA sequence of /Kuraishia capsulata/ illustrates novel genomic features among budding yeasts (/Saccharomycotina/).</title>
        <authorList>
            <person name="Morales L."/>
            <person name="Noel B."/>
            <person name="Porcel B."/>
            <person name="Marcet-Houben M."/>
            <person name="Hullo M-F."/>
            <person name="Sacerdot C."/>
            <person name="Tekaia F."/>
            <person name="Leh-Louis V."/>
            <person name="Despons L."/>
            <person name="Khanna V."/>
            <person name="Aury J-M."/>
            <person name="Barbe V."/>
            <person name="Couloux A."/>
            <person name="Labadie K."/>
            <person name="Pelletier E."/>
            <person name="Souciet J-L."/>
            <person name="Boekhout T."/>
            <person name="Gabaldon T."/>
            <person name="Wincker P."/>
            <person name="Dujon B."/>
        </authorList>
    </citation>
    <scope>NUCLEOTIDE SEQUENCE</scope>
    <source>
        <strain evidence="9">CBS 1993</strain>
    </source>
</reference>
<evidence type="ECO:0000256" key="4">
    <source>
        <dbReference type="ARBA" id="ARBA00022723"/>
    </source>
</evidence>
<reference evidence="9" key="1">
    <citation type="submission" date="2013-12" db="EMBL/GenBank/DDBJ databases">
        <authorList>
            <person name="Genoscope - CEA"/>
        </authorList>
    </citation>
    <scope>NUCLEOTIDE SEQUENCE</scope>
    <source>
        <strain evidence="9">CBS 1993</strain>
    </source>
</reference>
<dbReference type="PROSITE" id="PS01000">
    <property type="entry name" value="SDH_CYT_1"/>
    <property type="match status" value="1"/>
</dbReference>
<dbReference type="Pfam" id="PF01127">
    <property type="entry name" value="Sdh_cyt"/>
    <property type="match status" value="1"/>
</dbReference>
<dbReference type="GeneID" id="34518075"/>
<keyword evidence="4" id="KW-0479">Metal-binding</keyword>
<dbReference type="InterPro" id="IPR014314">
    <property type="entry name" value="Succ_DH_cytb556"/>
</dbReference>
<evidence type="ECO:0008006" key="11">
    <source>
        <dbReference type="Google" id="ProtNLM"/>
    </source>
</evidence>
<dbReference type="InterPro" id="IPR000701">
    <property type="entry name" value="SuccDH_FuR_B_TM-su"/>
</dbReference>
<keyword evidence="6" id="KW-0408">Iron</keyword>
<dbReference type="STRING" id="1382522.W6MS75"/>
<dbReference type="PANTHER" id="PTHR10978">
    <property type="entry name" value="SUCCINATE DEHYDROGENASE CYTOCHROME B560 SUBUNIT"/>
    <property type="match status" value="1"/>
</dbReference>
<sequence length="170" mass="18442">MLAIRSIGIRSTARVVPRLLVARPFTTVKSDATENAEDAILKAQRLNRPTSPHLEIYKFELPMIMSSFHRITGVVLAGTFYGITCTYALSSLLGVADYSAALASTFAALPFVAKLAAKGILAFPFAFHAFNGIRHLIWDAGKELTIKGVYRTGYVVTGLSLVVGAYLTFI</sequence>
<dbReference type="GO" id="GO:0009055">
    <property type="term" value="F:electron transfer activity"/>
    <property type="evidence" value="ECO:0007669"/>
    <property type="project" value="InterPro"/>
</dbReference>
<dbReference type="InterPro" id="IPR018495">
    <property type="entry name" value="Succ_DH_cyt_bsu_CS"/>
</dbReference>
<gene>
    <name evidence="9" type="ORF">KUCA_T00000636001</name>
</gene>
<proteinExistence type="predicted"/>
<evidence type="ECO:0000256" key="8">
    <source>
        <dbReference type="SAM" id="Phobius"/>
    </source>
</evidence>
<dbReference type="Gene3D" id="1.20.1300.10">
    <property type="entry name" value="Fumarate reductase/succinate dehydrogenase, transmembrane subunit"/>
    <property type="match status" value="1"/>
</dbReference>
<evidence type="ECO:0000256" key="1">
    <source>
        <dbReference type="ARBA" id="ARBA00004141"/>
    </source>
</evidence>
<dbReference type="OrthoDB" id="588261at2759"/>
<dbReference type="GO" id="GO:0031966">
    <property type="term" value="C:mitochondrial membrane"/>
    <property type="evidence" value="ECO:0007669"/>
    <property type="project" value="UniProtKB-ARBA"/>
</dbReference>
<dbReference type="CDD" id="cd03499">
    <property type="entry name" value="SQR_TypeC_SdhC"/>
    <property type="match status" value="1"/>
</dbReference>
<dbReference type="NCBIfam" id="TIGR02970">
    <property type="entry name" value="succ_dehyd_cytB"/>
    <property type="match status" value="1"/>
</dbReference>
<keyword evidence="7 8" id="KW-0472">Membrane</keyword>
<dbReference type="GO" id="GO:0046872">
    <property type="term" value="F:metal ion binding"/>
    <property type="evidence" value="ECO:0007669"/>
    <property type="project" value="UniProtKB-KW"/>
</dbReference>
<feature type="transmembrane region" description="Helical" evidence="8">
    <location>
        <begin position="148"/>
        <end position="169"/>
    </location>
</feature>
<dbReference type="RefSeq" id="XP_022456687.1">
    <property type="nucleotide sequence ID" value="XM_022605194.1"/>
</dbReference>
<evidence type="ECO:0000256" key="3">
    <source>
        <dbReference type="ARBA" id="ARBA00022692"/>
    </source>
</evidence>
<evidence type="ECO:0000313" key="9">
    <source>
        <dbReference type="EMBL" id="CDK24670.1"/>
    </source>
</evidence>
<keyword evidence="3 8" id="KW-0812">Transmembrane</keyword>
<dbReference type="InterPro" id="IPR034804">
    <property type="entry name" value="SQR/QFR_C/D"/>
</dbReference>
<dbReference type="PANTHER" id="PTHR10978:SF5">
    <property type="entry name" value="SUCCINATE DEHYDROGENASE CYTOCHROME B560 SUBUNIT, MITOCHONDRIAL"/>
    <property type="match status" value="1"/>
</dbReference>
<comment type="subcellular location">
    <subcellularLocation>
        <location evidence="1">Membrane</location>
        <topology evidence="1">Multi-pass membrane protein</topology>
    </subcellularLocation>
</comment>
<organism evidence="9 10">
    <name type="scientific">Kuraishia capsulata CBS 1993</name>
    <dbReference type="NCBI Taxonomy" id="1382522"/>
    <lineage>
        <taxon>Eukaryota</taxon>
        <taxon>Fungi</taxon>
        <taxon>Dikarya</taxon>
        <taxon>Ascomycota</taxon>
        <taxon>Saccharomycotina</taxon>
        <taxon>Pichiomycetes</taxon>
        <taxon>Pichiales</taxon>
        <taxon>Pichiaceae</taxon>
        <taxon>Kuraishia</taxon>
    </lineage>
</organism>
<keyword evidence="5 8" id="KW-1133">Transmembrane helix</keyword>
<dbReference type="GO" id="GO:0006121">
    <property type="term" value="P:mitochondrial electron transport, succinate to ubiquinone"/>
    <property type="evidence" value="ECO:0007669"/>
    <property type="project" value="TreeGrafter"/>
</dbReference>
<keyword evidence="2" id="KW-0349">Heme</keyword>
<evidence type="ECO:0000313" key="10">
    <source>
        <dbReference type="Proteomes" id="UP000019384"/>
    </source>
</evidence>
<dbReference type="SUPFAM" id="SSF81343">
    <property type="entry name" value="Fumarate reductase respiratory complex transmembrane subunits"/>
    <property type="match status" value="1"/>
</dbReference>
<protein>
    <recommendedName>
        <fullName evidence="11">Succinate dehydrogenase cytochrome b560 subunit</fullName>
    </recommendedName>
</protein>
<evidence type="ECO:0000256" key="2">
    <source>
        <dbReference type="ARBA" id="ARBA00022617"/>
    </source>
</evidence>
<keyword evidence="10" id="KW-1185">Reference proteome</keyword>
<accession>W6MS75</accession>
<name>W6MS75_9ASCO</name>
<evidence type="ECO:0000256" key="6">
    <source>
        <dbReference type="ARBA" id="ARBA00023004"/>
    </source>
</evidence>
<dbReference type="HOGENOM" id="CLU_094691_0_0_1"/>
<feature type="transmembrane region" description="Helical" evidence="8">
    <location>
        <begin position="68"/>
        <end position="89"/>
    </location>
</feature>
<dbReference type="Proteomes" id="UP000019384">
    <property type="component" value="Unassembled WGS sequence"/>
</dbReference>
<evidence type="ECO:0000256" key="7">
    <source>
        <dbReference type="ARBA" id="ARBA00023136"/>
    </source>
</evidence>
<evidence type="ECO:0000256" key="5">
    <source>
        <dbReference type="ARBA" id="ARBA00022989"/>
    </source>
</evidence>
<dbReference type="AlphaFoldDB" id="W6MS75"/>